<dbReference type="InterPro" id="IPR016193">
    <property type="entry name" value="Cytidine_deaminase-like"/>
</dbReference>
<dbReference type="SUPFAM" id="SSF53927">
    <property type="entry name" value="Cytidine deaminase-like"/>
    <property type="match status" value="1"/>
</dbReference>
<protein>
    <submittedName>
        <fullName evidence="4">Guanine deaminase</fullName>
        <ecNumber evidence="4">3.5.4.3</ecNumber>
    </submittedName>
</protein>
<dbReference type="GO" id="GO:0006152">
    <property type="term" value="P:purine nucleoside catabolic process"/>
    <property type="evidence" value="ECO:0007669"/>
    <property type="project" value="TreeGrafter"/>
</dbReference>
<dbReference type="GO" id="GO:0047974">
    <property type="term" value="F:guanosine deaminase activity"/>
    <property type="evidence" value="ECO:0007669"/>
    <property type="project" value="TreeGrafter"/>
</dbReference>
<accession>A0A6N2R3M1</accession>
<evidence type="ECO:0000256" key="2">
    <source>
        <dbReference type="ARBA" id="ARBA00022833"/>
    </source>
</evidence>
<dbReference type="InterPro" id="IPR002125">
    <property type="entry name" value="CMP_dCMP_dom"/>
</dbReference>
<gene>
    <name evidence="4" type="primary">guaD_1</name>
    <name evidence="4" type="ORF">BGLFYP119_00447</name>
</gene>
<dbReference type="EMBL" id="CACRST010000006">
    <property type="protein sequence ID" value="VYS75304.1"/>
    <property type="molecule type" value="Genomic_DNA"/>
</dbReference>
<dbReference type="PROSITE" id="PS51747">
    <property type="entry name" value="CYT_DCMP_DEAMINASES_2"/>
    <property type="match status" value="1"/>
</dbReference>
<proteinExistence type="predicted"/>
<dbReference type="AlphaFoldDB" id="A0A6N2R3M1"/>
<name>A0A6N2R3M1_9FIRM</name>
<reference evidence="4" key="1">
    <citation type="submission" date="2019-11" db="EMBL/GenBank/DDBJ databases">
        <authorList>
            <person name="Feng L."/>
        </authorList>
    </citation>
    <scope>NUCLEOTIDE SEQUENCE</scope>
    <source>
        <strain evidence="4">BgluceraseaLFYP119</strain>
    </source>
</reference>
<keyword evidence="2" id="KW-0862">Zinc</keyword>
<keyword evidence="1" id="KW-0479">Metal-binding</keyword>
<dbReference type="PANTHER" id="PTHR11079:SF161">
    <property type="entry name" value="CMP_DCMP-TYPE DEAMINASE DOMAIN-CONTAINING PROTEIN"/>
    <property type="match status" value="1"/>
</dbReference>
<evidence type="ECO:0000313" key="4">
    <source>
        <dbReference type="EMBL" id="VYS75304.1"/>
    </source>
</evidence>
<evidence type="ECO:0000256" key="1">
    <source>
        <dbReference type="ARBA" id="ARBA00022723"/>
    </source>
</evidence>
<dbReference type="Pfam" id="PF00383">
    <property type="entry name" value="dCMP_cyt_deam_1"/>
    <property type="match status" value="1"/>
</dbReference>
<dbReference type="EC" id="3.5.4.3" evidence="4"/>
<dbReference type="PROSITE" id="PS00903">
    <property type="entry name" value="CYT_DCMP_DEAMINASES_1"/>
    <property type="match status" value="1"/>
</dbReference>
<organism evidence="4">
    <name type="scientific">Blautia glucerasea</name>
    <dbReference type="NCBI Taxonomy" id="536633"/>
    <lineage>
        <taxon>Bacteria</taxon>
        <taxon>Bacillati</taxon>
        <taxon>Bacillota</taxon>
        <taxon>Clostridia</taxon>
        <taxon>Lachnospirales</taxon>
        <taxon>Lachnospiraceae</taxon>
        <taxon>Blautia</taxon>
    </lineage>
</organism>
<sequence length="155" mass="17544">MTQDERFMKKAIELAAMAVEHGNEPFGAVLVKEGEIVYTNENQIYTATDPTYHAEAGLIRRFCKETGITDLSDYTMYSSCEPCFMCCGAMVWVKLGRLVYGASDRDLCRILGEEGNDCAELIFEKSPWKPEVKGGVLKEESVHVLERYFKEHQKG</sequence>
<dbReference type="CDD" id="cd01285">
    <property type="entry name" value="nucleoside_deaminase"/>
    <property type="match status" value="1"/>
</dbReference>
<feature type="domain" description="CMP/dCMP-type deaminase" evidence="3">
    <location>
        <begin position="2"/>
        <end position="139"/>
    </location>
</feature>
<dbReference type="GO" id="GO:0008892">
    <property type="term" value="F:guanine deaminase activity"/>
    <property type="evidence" value="ECO:0007669"/>
    <property type="project" value="UniProtKB-EC"/>
</dbReference>
<keyword evidence="4" id="KW-0378">Hydrolase</keyword>
<dbReference type="PANTHER" id="PTHR11079">
    <property type="entry name" value="CYTOSINE DEAMINASE FAMILY MEMBER"/>
    <property type="match status" value="1"/>
</dbReference>
<dbReference type="RefSeq" id="WP_156352399.1">
    <property type="nucleotide sequence ID" value="NZ_CACRST010000006.1"/>
</dbReference>
<dbReference type="GO" id="GO:0008270">
    <property type="term" value="F:zinc ion binding"/>
    <property type="evidence" value="ECO:0007669"/>
    <property type="project" value="InterPro"/>
</dbReference>
<evidence type="ECO:0000259" key="3">
    <source>
        <dbReference type="PROSITE" id="PS51747"/>
    </source>
</evidence>
<dbReference type="InterPro" id="IPR016192">
    <property type="entry name" value="APOBEC/CMP_deaminase_Zn-bd"/>
</dbReference>
<dbReference type="Gene3D" id="3.40.140.10">
    <property type="entry name" value="Cytidine Deaminase, domain 2"/>
    <property type="match status" value="1"/>
</dbReference>